<protein>
    <submittedName>
        <fullName evidence="2">Uncharacterized protein</fullName>
    </submittedName>
</protein>
<comment type="caution">
    <text evidence="2">The sequence shown here is derived from an EMBL/GenBank/DDBJ whole genome shotgun (WGS) entry which is preliminary data.</text>
</comment>
<evidence type="ECO:0000256" key="1">
    <source>
        <dbReference type="SAM" id="MobiDB-lite"/>
    </source>
</evidence>
<dbReference type="InParanoid" id="A0A1V9XA80"/>
<dbReference type="EMBL" id="MNPL01017480">
    <property type="protein sequence ID" value="OQR70447.1"/>
    <property type="molecule type" value="Genomic_DNA"/>
</dbReference>
<reference evidence="2 3" key="1">
    <citation type="journal article" date="2017" name="Gigascience">
        <title>Draft genome of the honey bee ectoparasitic mite, Tropilaelaps mercedesae, is shaped by the parasitic life history.</title>
        <authorList>
            <person name="Dong X."/>
            <person name="Armstrong S.D."/>
            <person name="Xia D."/>
            <person name="Makepeace B.L."/>
            <person name="Darby A.C."/>
            <person name="Kadowaki T."/>
        </authorList>
    </citation>
    <scope>NUCLEOTIDE SEQUENCE [LARGE SCALE GENOMIC DNA]</scope>
    <source>
        <strain evidence="2">Wuxi-XJTLU</strain>
    </source>
</reference>
<keyword evidence="3" id="KW-1185">Reference proteome</keyword>
<organism evidence="2 3">
    <name type="scientific">Tropilaelaps mercedesae</name>
    <dbReference type="NCBI Taxonomy" id="418985"/>
    <lineage>
        <taxon>Eukaryota</taxon>
        <taxon>Metazoa</taxon>
        <taxon>Ecdysozoa</taxon>
        <taxon>Arthropoda</taxon>
        <taxon>Chelicerata</taxon>
        <taxon>Arachnida</taxon>
        <taxon>Acari</taxon>
        <taxon>Parasitiformes</taxon>
        <taxon>Mesostigmata</taxon>
        <taxon>Gamasina</taxon>
        <taxon>Dermanyssoidea</taxon>
        <taxon>Laelapidae</taxon>
        <taxon>Tropilaelaps</taxon>
    </lineage>
</organism>
<evidence type="ECO:0000313" key="3">
    <source>
        <dbReference type="Proteomes" id="UP000192247"/>
    </source>
</evidence>
<feature type="region of interest" description="Disordered" evidence="1">
    <location>
        <begin position="18"/>
        <end position="44"/>
    </location>
</feature>
<evidence type="ECO:0000313" key="2">
    <source>
        <dbReference type="EMBL" id="OQR70447.1"/>
    </source>
</evidence>
<feature type="compositionally biased region" description="Basic residues" evidence="1">
    <location>
        <begin position="22"/>
        <end position="44"/>
    </location>
</feature>
<name>A0A1V9XA80_9ACAR</name>
<accession>A0A1V9XA80</accession>
<sequence>MVLRRSGTIHREISMNSTMERRKSKKFKLRMKAKRERAGVKKKQVRVAPEDVGLLTMKAIKSRTRTNPLANLKLSNKKRNKILKQIR</sequence>
<dbReference type="OrthoDB" id="6506327at2759"/>
<proteinExistence type="predicted"/>
<gene>
    <name evidence="2" type="ORF">BIW11_11634</name>
</gene>
<dbReference type="AlphaFoldDB" id="A0A1V9XA80"/>
<dbReference type="Proteomes" id="UP000192247">
    <property type="component" value="Unassembled WGS sequence"/>
</dbReference>